<dbReference type="GO" id="GO:0008168">
    <property type="term" value="F:methyltransferase activity"/>
    <property type="evidence" value="ECO:0007669"/>
    <property type="project" value="UniProtKB-KW"/>
</dbReference>
<keyword evidence="4" id="KW-1185">Reference proteome</keyword>
<sequence>MPLANEPHSVVGMTPTHTPANHSHHDRPGHGPALGDDSNLAEFLNLDGVLGAPVLAAALNAAAGALGTAPRTVVDLGAGTGTGTLALVAQFQNAQIHSLDASPSMLDRLAAAAATADVDDRIETHVVDLDGDWPAVLPHEADLAWAAPGLAAHYEPGSSNRRPFR</sequence>
<proteinExistence type="predicted"/>
<dbReference type="Pfam" id="PF13649">
    <property type="entry name" value="Methyltransf_25"/>
    <property type="match status" value="1"/>
</dbReference>
<dbReference type="Proteomes" id="UP000298252">
    <property type="component" value="Unassembled WGS sequence"/>
</dbReference>
<protein>
    <submittedName>
        <fullName evidence="3">Class I SAM-dependent methyltransferase</fullName>
    </submittedName>
</protein>
<dbReference type="InterPro" id="IPR041698">
    <property type="entry name" value="Methyltransf_25"/>
</dbReference>
<keyword evidence="3" id="KW-0489">Methyltransferase</keyword>
<reference evidence="3 4" key="1">
    <citation type="submission" date="2019-03" db="EMBL/GenBank/DDBJ databases">
        <title>Genomics of glacier-inhabiting Cryobacterium strains.</title>
        <authorList>
            <person name="Liu Q."/>
            <person name="Xin Y.-H."/>
        </authorList>
    </citation>
    <scope>NUCLEOTIDE SEQUENCE [LARGE SCALE GENOMIC DNA]</scope>
    <source>
        <strain evidence="3 4">Hh8</strain>
    </source>
</reference>
<dbReference type="GO" id="GO:0032259">
    <property type="term" value="P:methylation"/>
    <property type="evidence" value="ECO:0007669"/>
    <property type="project" value="UniProtKB-KW"/>
</dbReference>
<dbReference type="InterPro" id="IPR029063">
    <property type="entry name" value="SAM-dependent_MTases_sf"/>
</dbReference>
<dbReference type="Gene3D" id="3.40.50.150">
    <property type="entry name" value="Vaccinia Virus protein VP39"/>
    <property type="match status" value="1"/>
</dbReference>
<name>A0ABY2HZ06_9MICO</name>
<feature type="region of interest" description="Disordered" evidence="1">
    <location>
        <begin position="1"/>
        <end position="36"/>
    </location>
</feature>
<dbReference type="EMBL" id="SOFD01000044">
    <property type="protein sequence ID" value="TFB71974.1"/>
    <property type="molecule type" value="Genomic_DNA"/>
</dbReference>
<evidence type="ECO:0000313" key="4">
    <source>
        <dbReference type="Proteomes" id="UP000298252"/>
    </source>
</evidence>
<dbReference type="SUPFAM" id="SSF53335">
    <property type="entry name" value="S-adenosyl-L-methionine-dependent methyltransferases"/>
    <property type="match status" value="1"/>
</dbReference>
<evidence type="ECO:0000259" key="2">
    <source>
        <dbReference type="Pfam" id="PF13649"/>
    </source>
</evidence>
<gene>
    <name evidence="3" type="ORF">E3O21_19240</name>
</gene>
<accession>A0ABY2HZ06</accession>
<evidence type="ECO:0000313" key="3">
    <source>
        <dbReference type="EMBL" id="TFB71974.1"/>
    </source>
</evidence>
<evidence type="ECO:0000256" key="1">
    <source>
        <dbReference type="SAM" id="MobiDB-lite"/>
    </source>
</evidence>
<keyword evidence="3" id="KW-0808">Transferase</keyword>
<comment type="caution">
    <text evidence="3">The sequence shown here is derived from an EMBL/GenBank/DDBJ whole genome shotgun (WGS) entry which is preliminary data.</text>
</comment>
<organism evidence="3 4">
    <name type="scientific">Cryobacterium flavum</name>
    <dbReference type="NCBI Taxonomy" id="1424659"/>
    <lineage>
        <taxon>Bacteria</taxon>
        <taxon>Bacillati</taxon>
        <taxon>Actinomycetota</taxon>
        <taxon>Actinomycetes</taxon>
        <taxon>Micrococcales</taxon>
        <taxon>Microbacteriaceae</taxon>
        <taxon>Cryobacterium</taxon>
    </lineage>
</organism>
<dbReference type="CDD" id="cd02440">
    <property type="entry name" value="AdoMet_MTases"/>
    <property type="match status" value="1"/>
</dbReference>
<feature type="domain" description="Methyltransferase" evidence="2">
    <location>
        <begin position="73"/>
        <end position="147"/>
    </location>
</feature>